<comment type="similarity">
    <text evidence="2">Belongs to the UPF0053 family.</text>
</comment>
<dbReference type="Pfam" id="PF00571">
    <property type="entry name" value="CBS"/>
    <property type="match status" value="1"/>
</dbReference>
<dbReference type="InterPro" id="IPR002550">
    <property type="entry name" value="CNNM"/>
</dbReference>
<dbReference type="SUPFAM" id="SSF56176">
    <property type="entry name" value="FAD-binding/transporter-associated domain-like"/>
    <property type="match status" value="1"/>
</dbReference>
<sequence>MDGSSGLLIAGKLIAVMVLVLANGFFVAAEFSLVSMRRSRIGQLIEEGHPQAKTLQRAVNSLDTYLAATQLGITMASLALGWLGEPAVAAVIEPAFHFLPENLATLGSNTLAVVIAFTIITALHIVLGELAPKSLALQRPEETALFSVKPLELYLAIFRPAIVFLNSLGNFVLVLLGLQTGTSEEFIHSPEELRLLVSASHKAGLLGDVEEDVVERVFRVGEQRVSAFMTPRREITWLDISEPLNKLEEKITSSVYSRFLVCEGSIDHPLGLIGAKEFLAARLARSPIDLAALLTHPLYVPESMRALNTLDLFRKSGSYLAVVIDEYGVMQGLVSLNDILEAIVGDIHTGNEPTEPQALHCEDGSWLLDGMLAIEEFKDLLSIRHLPEGEGVEYQTVGGFVLTQLGHIPIVNERFDWDKLCFQITAMDGHRVDKVLVMPSPKGGVNESSTTA</sequence>
<dbReference type="CDD" id="cd04590">
    <property type="entry name" value="CBS_pair_CorC_HlyC_assoc"/>
    <property type="match status" value="1"/>
</dbReference>
<dbReference type="InterPro" id="IPR000644">
    <property type="entry name" value="CBS_dom"/>
</dbReference>
<keyword evidence="7 9" id="KW-0129">CBS domain</keyword>
<evidence type="ECO:0000256" key="10">
    <source>
        <dbReference type="PROSITE-ProRule" id="PRU01193"/>
    </source>
</evidence>
<dbReference type="PANTHER" id="PTHR43099:SF2">
    <property type="entry name" value="UPF0053 PROTEIN YRKA"/>
    <property type="match status" value="1"/>
</dbReference>
<dbReference type="Pfam" id="PF01595">
    <property type="entry name" value="CNNM"/>
    <property type="match status" value="1"/>
</dbReference>
<dbReference type="EMBL" id="CADCWO010000174">
    <property type="protein sequence ID" value="CAA9582151.1"/>
    <property type="molecule type" value="Genomic_DNA"/>
</dbReference>
<accession>A0A6J4VSS6</accession>
<dbReference type="SUPFAM" id="SSF54631">
    <property type="entry name" value="CBS-domain pair"/>
    <property type="match status" value="1"/>
</dbReference>
<evidence type="ECO:0000259" key="13">
    <source>
        <dbReference type="PROSITE" id="PS51846"/>
    </source>
</evidence>
<feature type="transmembrane region" description="Helical" evidence="11">
    <location>
        <begin position="65"/>
        <end position="83"/>
    </location>
</feature>
<dbReference type="PANTHER" id="PTHR43099">
    <property type="entry name" value="UPF0053 PROTEIN YRKA"/>
    <property type="match status" value="1"/>
</dbReference>
<keyword evidence="8 10" id="KW-0472">Membrane</keyword>
<proteinExistence type="inferred from homology"/>
<dbReference type="PROSITE" id="PS51371">
    <property type="entry name" value="CBS"/>
    <property type="match status" value="1"/>
</dbReference>
<evidence type="ECO:0000256" key="4">
    <source>
        <dbReference type="ARBA" id="ARBA00022692"/>
    </source>
</evidence>
<evidence type="ECO:0000256" key="6">
    <source>
        <dbReference type="ARBA" id="ARBA00022989"/>
    </source>
</evidence>
<dbReference type="InterPro" id="IPR044751">
    <property type="entry name" value="Ion_transp-like_CBS"/>
</dbReference>
<evidence type="ECO:0000256" key="3">
    <source>
        <dbReference type="ARBA" id="ARBA00022475"/>
    </source>
</evidence>
<protein>
    <submittedName>
        <fullName evidence="14">Hemolysins and related proteins containing CBS domains</fullName>
    </submittedName>
</protein>
<evidence type="ECO:0000256" key="5">
    <source>
        <dbReference type="ARBA" id="ARBA00022737"/>
    </source>
</evidence>
<dbReference type="Gene3D" id="3.10.580.10">
    <property type="entry name" value="CBS-domain"/>
    <property type="match status" value="1"/>
</dbReference>
<dbReference type="InterPro" id="IPR005170">
    <property type="entry name" value="Transptr-assoc_dom"/>
</dbReference>
<feature type="domain" description="CBS" evidence="12">
    <location>
        <begin position="293"/>
        <end position="354"/>
    </location>
</feature>
<feature type="transmembrane region" description="Helical" evidence="11">
    <location>
        <begin position="6"/>
        <end position="29"/>
    </location>
</feature>
<feature type="transmembrane region" description="Helical" evidence="11">
    <location>
        <begin position="153"/>
        <end position="178"/>
    </location>
</feature>
<keyword evidence="5" id="KW-0677">Repeat</keyword>
<dbReference type="GO" id="GO:0005886">
    <property type="term" value="C:plasma membrane"/>
    <property type="evidence" value="ECO:0007669"/>
    <property type="project" value="UniProtKB-SubCell"/>
</dbReference>
<dbReference type="InterPro" id="IPR051676">
    <property type="entry name" value="UPF0053_domain"/>
</dbReference>
<reference evidence="14" key="1">
    <citation type="submission" date="2020-02" db="EMBL/GenBank/DDBJ databases">
        <authorList>
            <person name="Meier V. D."/>
        </authorList>
    </citation>
    <scope>NUCLEOTIDE SEQUENCE</scope>
    <source>
        <strain evidence="14">AVDCRST_MAG81</strain>
    </source>
</reference>
<dbReference type="InterPro" id="IPR016169">
    <property type="entry name" value="FAD-bd_PCMH_sub2"/>
</dbReference>
<keyword evidence="3" id="KW-1003">Cell membrane</keyword>
<dbReference type="AlphaFoldDB" id="A0A6J4VSS6"/>
<evidence type="ECO:0000256" key="1">
    <source>
        <dbReference type="ARBA" id="ARBA00004651"/>
    </source>
</evidence>
<evidence type="ECO:0000256" key="11">
    <source>
        <dbReference type="SAM" id="Phobius"/>
    </source>
</evidence>
<dbReference type="PROSITE" id="PS51846">
    <property type="entry name" value="CNNM"/>
    <property type="match status" value="1"/>
</dbReference>
<evidence type="ECO:0000313" key="14">
    <source>
        <dbReference type="EMBL" id="CAA9582151.1"/>
    </source>
</evidence>
<evidence type="ECO:0000256" key="7">
    <source>
        <dbReference type="ARBA" id="ARBA00023122"/>
    </source>
</evidence>
<keyword evidence="4 10" id="KW-0812">Transmembrane</keyword>
<dbReference type="GO" id="GO:0050660">
    <property type="term" value="F:flavin adenine dinucleotide binding"/>
    <property type="evidence" value="ECO:0007669"/>
    <property type="project" value="InterPro"/>
</dbReference>
<dbReference type="Pfam" id="PF03471">
    <property type="entry name" value="CorC_HlyC"/>
    <property type="match status" value="1"/>
</dbReference>
<feature type="domain" description="CNNM transmembrane" evidence="13">
    <location>
        <begin position="5"/>
        <end position="210"/>
    </location>
</feature>
<keyword evidence="6 10" id="KW-1133">Transmembrane helix</keyword>
<dbReference type="Gene3D" id="3.30.465.10">
    <property type="match status" value="1"/>
</dbReference>
<dbReference type="InterPro" id="IPR036318">
    <property type="entry name" value="FAD-bd_PCMH-like_sf"/>
</dbReference>
<dbReference type="SMART" id="SM01091">
    <property type="entry name" value="CorC_HlyC"/>
    <property type="match status" value="1"/>
</dbReference>
<evidence type="ECO:0000259" key="12">
    <source>
        <dbReference type="PROSITE" id="PS51371"/>
    </source>
</evidence>
<comment type="subcellular location">
    <subcellularLocation>
        <location evidence="1">Cell membrane</location>
        <topology evidence="1">Multi-pass membrane protein</topology>
    </subcellularLocation>
</comment>
<feature type="transmembrane region" description="Helical" evidence="11">
    <location>
        <begin position="103"/>
        <end position="132"/>
    </location>
</feature>
<dbReference type="InterPro" id="IPR046342">
    <property type="entry name" value="CBS_dom_sf"/>
</dbReference>
<evidence type="ECO:0000256" key="8">
    <source>
        <dbReference type="ARBA" id="ARBA00023136"/>
    </source>
</evidence>
<organism evidence="14">
    <name type="scientific">uncultured Synechococcales cyanobacterium</name>
    <dbReference type="NCBI Taxonomy" id="1936017"/>
    <lineage>
        <taxon>Bacteria</taxon>
        <taxon>Bacillati</taxon>
        <taxon>Cyanobacteriota</taxon>
        <taxon>Cyanophyceae</taxon>
        <taxon>Synechococcales</taxon>
        <taxon>environmental samples</taxon>
    </lineage>
</organism>
<evidence type="ECO:0000256" key="2">
    <source>
        <dbReference type="ARBA" id="ARBA00006337"/>
    </source>
</evidence>
<name>A0A6J4VSS6_9CYAN</name>
<gene>
    <name evidence="14" type="ORF">AVDCRST_MAG81-3168</name>
</gene>
<evidence type="ECO:0000256" key="9">
    <source>
        <dbReference type="PROSITE-ProRule" id="PRU00703"/>
    </source>
</evidence>